<dbReference type="GO" id="GO:0005385">
    <property type="term" value="F:zinc ion transmembrane transporter activity"/>
    <property type="evidence" value="ECO:0007669"/>
    <property type="project" value="InterPro"/>
</dbReference>
<dbReference type="FunFam" id="1.20.1510.10:FF:000033">
    <property type="entry name" value="Unplaced genomic scaffold supercont1.9, whole genome shotgun sequence"/>
    <property type="match status" value="1"/>
</dbReference>
<keyword evidence="6" id="KW-0406">Ion transport</keyword>
<evidence type="ECO:0000256" key="8">
    <source>
        <dbReference type="SAM" id="MobiDB-lite"/>
    </source>
</evidence>
<dbReference type="GO" id="GO:0016020">
    <property type="term" value="C:membrane"/>
    <property type="evidence" value="ECO:0007669"/>
    <property type="project" value="UniProtKB-SubCell"/>
</dbReference>
<comment type="subcellular location">
    <subcellularLocation>
        <location evidence="1">Membrane</location>
        <topology evidence="1">Multi-pass membrane protein</topology>
    </subcellularLocation>
</comment>
<evidence type="ECO:0000256" key="7">
    <source>
        <dbReference type="ARBA" id="ARBA00023136"/>
    </source>
</evidence>
<reference evidence="11" key="2">
    <citation type="journal article" date="2023" name="Plants (Basel)">
        <title>Annotation of the Turnera subulata (Passifloraceae) Draft Genome Reveals the S-Locus Evolved after the Divergence of Turneroideae from Passifloroideae in a Stepwise Manner.</title>
        <authorList>
            <person name="Henning P.M."/>
            <person name="Roalson E.H."/>
            <person name="Mir W."/>
            <person name="McCubbin A.G."/>
            <person name="Shore J.S."/>
        </authorList>
    </citation>
    <scope>NUCLEOTIDE SEQUENCE</scope>
    <source>
        <strain evidence="11">F60SS</strain>
    </source>
</reference>
<feature type="transmembrane region" description="Helical" evidence="9">
    <location>
        <begin position="436"/>
        <end position="456"/>
    </location>
</feature>
<evidence type="ECO:0000313" key="12">
    <source>
        <dbReference type="Proteomes" id="UP001141552"/>
    </source>
</evidence>
<dbReference type="PANTHER" id="PTHR45755">
    <property type="match status" value="1"/>
</dbReference>
<feature type="compositionally biased region" description="Basic residues" evidence="8">
    <location>
        <begin position="639"/>
        <end position="650"/>
    </location>
</feature>
<dbReference type="InterPro" id="IPR027469">
    <property type="entry name" value="Cation_efflux_TMD_sf"/>
</dbReference>
<evidence type="ECO:0000256" key="5">
    <source>
        <dbReference type="ARBA" id="ARBA00022989"/>
    </source>
</evidence>
<dbReference type="PANTHER" id="PTHR45755:SF4">
    <property type="entry name" value="ZINC TRANSPORTER 7"/>
    <property type="match status" value="1"/>
</dbReference>
<name>A0A9Q0J1S8_9ROSI</name>
<comment type="caution">
    <text evidence="11">The sequence shown here is derived from an EMBL/GenBank/DDBJ whole genome shotgun (WGS) entry which is preliminary data.</text>
</comment>
<feature type="transmembrane region" description="Helical" evidence="9">
    <location>
        <begin position="462"/>
        <end position="482"/>
    </location>
</feature>
<feature type="transmembrane region" description="Helical" evidence="9">
    <location>
        <begin position="381"/>
        <end position="398"/>
    </location>
</feature>
<accession>A0A9Q0J1S8</accession>
<evidence type="ECO:0000259" key="10">
    <source>
        <dbReference type="Pfam" id="PF01545"/>
    </source>
</evidence>
<dbReference type="AlphaFoldDB" id="A0A9Q0J1S8"/>
<feature type="transmembrane region" description="Helical" evidence="9">
    <location>
        <begin position="503"/>
        <end position="522"/>
    </location>
</feature>
<sequence length="891" mass="99963">MADDRGYHRHHSHHRLHRLSLPALNDPSTVASALTPIEPPTSRGHPLYAPTTPLPTPSKHRRSSSSKSSLSFLFLLLFSLRSFYSLLPFLQSSPSSFSIFPFSFLVSLLSFLFSLSFSLLSSLKNQKPHFKTAKEPIFSLSSISQSQHKLMLSKSAVLAVVILLRFQALRYCGAAAMILAELSGNVVARFVAERTKHQPFDVSRYGTGYGNRKLYGFLMLVTGLLLLSLSWDRVECFPFSIRFIDKYGFSVLPRDNCVRIWPMVLPFLSGFLGCYERVSMNRGAIRALGPKRTRLVSLFYTTVLLFIPAVVSFIVFEVANDGVSISNLGWPLANTVIFGVLLSENHSDEKVLSSQDLRTDFSVTFVCTIVLELFYYPELSLWGLLLCGLLLYVAVRELDPVYSNYLELGLESTEPFSASIMKPIRHILSERKSRKIALFLMINTSYMVVEFVVGFMSNSLGLISDACHMLFDCAALAIGLYASYISRFPANSEFNYGRGRFEVLSGYVNAVFLVLVGALIVLESLERILEPEEISTSSLLTVSVGGLLVNLVGLVFFHEEHHHAHGGCSHSHSHSHHHHQHSTDPEGHEKHHTHDCHDHVHHEISLGNSNSQDGHNCKSHVHHDHTHHDHSHHLEPHNHLHVHYHHHHVHDHALHDHDHSHPKEKHAHHCSHHDEQNHHPSNQHDHSHHHKPHDSHHFVEGSSFRTHTQAHTLDSSSSCCSGDHGSHQTELVVVEDKLQKGHHHHHVDHNMEGIFLHVLADTMGSVGVVISTLLIKYKGWLIADPASSIFISVLIISSVIPLLRNSAEILLQRVPRAHEQDLRVAVSDVMKIKGVHGVQSLHIWSMTNTDIVGTLHLHVTAEADKDALKARASHIFHDAGVKDLTVQVECV</sequence>
<dbReference type="Proteomes" id="UP001141552">
    <property type="component" value="Unassembled WGS sequence"/>
</dbReference>
<gene>
    <name evidence="11" type="ORF">Tsubulata_913634</name>
</gene>
<comment type="similarity">
    <text evidence="2">Belongs to the cation diffusion facilitator (CDF) transporter (TC 2.A.4) family. SLC30A subfamily.</text>
</comment>
<dbReference type="NCBIfam" id="TIGR01297">
    <property type="entry name" value="CDF"/>
    <property type="match status" value="2"/>
</dbReference>
<evidence type="ECO:0000256" key="2">
    <source>
        <dbReference type="ARBA" id="ARBA00008873"/>
    </source>
</evidence>
<feature type="region of interest" description="Disordered" evidence="8">
    <location>
        <begin position="565"/>
        <end position="699"/>
    </location>
</feature>
<evidence type="ECO:0000256" key="4">
    <source>
        <dbReference type="ARBA" id="ARBA00022692"/>
    </source>
</evidence>
<feature type="domain" description="Cation efflux protein transmembrane" evidence="10">
    <location>
        <begin position="437"/>
        <end position="564"/>
    </location>
</feature>
<dbReference type="GO" id="GO:0006882">
    <property type="term" value="P:intracellular zinc ion homeostasis"/>
    <property type="evidence" value="ECO:0007669"/>
    <property type="project" value="InterPro"/>
</dbReference>
<feature type="compositionally biased region" description="Basic and acidic residues" evidence="8">
    <location>
        <begin position="672"/>
        <end position="685"/>
    </location>
</feature>
<feature type="compositionally biased region" description="Basic residues" evidence="8">
    <location>
        <begin position="617"/>
        <end position="631"/>
    </location>
</feature>
<dbReference type="OrthoDB" id="78669at2759"/>
<keyword evidence="4 9" id="KW-0812">Transmembrane</keyword>
<keyword evidence="3" id="KW-0813">Transport</keyword>
<proteinExistence type="inferred from homology"/>
<dbReference type="Gene3D" id="1.20.1510.10">
    <property type="entry name" value="Cation efflux protein transmembrane domain"/>
    <property type="match status" value="2"/>
</dbReference>
<dbReference type="Pfam" id="PF01545">
    <property type="entry name" value="Cation_efflux"/>
    <property type="match status" value="2"/>
</dbReference>
<feature type="transmembrane region" description="Helical" evidence="9">
    <location>
        <begin position="754"/>
        <end position="775"/>
    </location>
</feature>
<feature type="compositionally biased region" description="Basic residues" evidence="8">
    <location>
        <begin position="571"/>
        <end position="580"/>
    </location>
</feature>
<dbReference type="GO" id="GO:0005794">
    <property type="term" value="C:Golgi apparatus"/>
    <property type="evidence" value="ECO:0007669"/>
    <property type="project" value="TreeGrafter"/>
</dbReference>
<dbReference type="InterPro" id="IPR045316">
    <property type="entry name" value="Msc2-like"/>
</dbReference>
<keyword evidence="5 9" id="KW-1133">Transmembrane helix</keyword>
<evidence type="ECO:0000256" key="3">
    <source>
        <dbReference type="ARBA" id="ARBA00022448"/>
    </source>
</evidence>
<reference evidence="11" key="1">
    <citation type="submission" date="2022-02" db="EMBL/GenBank/DDBJ databases">
        <authorList>
            <person name="Henning P.M."/>
            <person name="McCubbin A.G."/>
            <person name="Shore J.S."/>
        </authorList>
    </citation>
    <scope>NUCLEOTIDE SEQUENCE</scope>
    <source>
        <strain evidence="11">F60SS</strain>
        <tissue evidence="11">Leaves</tissue>
    </source>
</reference>
<organism evidence="11 12">
    <name type="scientific">Turnera subulata</name>
    <dbReference type="NCBI Taxonomy" id="218843"/>
    <lineage>
        <taxon>Eukaryota</taxon>
        <taxon>Viridiplantae</taxon>
        <taxon>Streptophyta</taxon>
        <taxon>Embryophyta</taxon>
        <taxon>Tracheophyta</taxon>
        <taxon>Spermatophyta</taxon>
        <taxon>Magnoliopsida</taxon>
        <taxon>eudicotyledons</taxon>
        <taxon>Gunneridae</taxon>
        <taxon>Pentapetalae</taxon>
        <taxon>rosids</taxon>
        <taxon>fabids</taxon>
        <taxon>Malpighiales</taxon>
        <taxon>Passifloraceae</taxon>
        <taxon>Turnera</taxon>
    </lineage>
</organism>
<feature type="compositionally biased region" description="Basic residues" evidence="8">
    <location>
        <begin position="662"/>
        <end position="671"/>
    </location>
</feature>
<feature type="transmembrane region" description="Helical" evidence="9">
    <location>
        <begin position="534"/>
        <end position="557"/>
    </location>
</feature>
<feature type="compositionally biased region" description="Basic and acidic residues" evidence="8">
    <location>
        <begin position="595"/>
        <end position="604"/>
    </location>
</feature>
<keyword evidence="7 9" id="KW-0472">Membrane</keyword>
<dbReference type="InterPro" id="IPR002524">
    <property type="entry name" value="Cation_efflux"/>
</dbReference>
<evidence type="ECO:0000256" key="9">
    <source>
        <dbReference type="SAM" id="Phobius"/>
    </source>
</evidence>
<evidence type="ECO:0000256" key="6">
    <source>
        <dbReference type="ARBA" id="ARBA00023065"/>
    </source>
</evidence>
<feature type="transmembrane region" description="Helical" evidence="9">
    <location>
        <begin position="258"/>
        <end position="275"/>
    </location>
</feature>
<evidence type="ECO:0000256" key="1">
    <source>
        <dbReference type="ARBA" id="ARBA00004141"/>
    </source>
</evidence>
<feature type="transmembrane region" description="Helical" evidence="9">
    <location>
        <begin position="213"/>
        <end position="231"/>
    </location>
</feature>
<feature type="transmembrane region" description="Helical" evidence="9">
    <location>
        <begin position="295"/>
        <end position="316"/>
    </location>
</feature>
<protein>
    <recommendedName>
        <fullName evidence="10">Cation efflux protein transmembrane domain-containing protein</fullName>
    </recommendedName>
</protein>
<dbReference type="InterPro" id="IPR058533">
    <property type="entry name" value="Cation_efflux_TM"/>
</dbReference>
<feature type="transmembrane region" description="Helical" evidence="9">
    <location>
        <begin position="781"/>
        <end position="803"/>
    </location>
</feature>
<feature type="compositionally biased region" description="Basic and acidic residues" evidence="8">
    <location>
        <begin position="651"/>
        <end position="661"/>
    </location>
</feature>
<feature type="region of interest" description="Disordered" evidence="8">
    <location>
        <begin position="32"/>
        <end position="65"/>
    </location>
</feature>
<dbReference type="SUPFAM" id="SSF161111">
    <property type="entry name" value="Cation efflux protein transmembrane domain-like"/>
    <property type="match status" value="1"/>
</dbReference>
<feature type="transmembrane region" description="Helical" evidence="9">
    <location>
        <begin position="69"/>
        <end position="87"/>
    </location>
</feature>
<evidence type="ECO:0000313" key="11">
    <source>
        <dbReference type="EMBL" id="KAJ4826441.1"/>
    </source>
</evidence>
<feature type="transmembrane region" description="Helical" evidence="9">
    <location>
        <begin position="99"/>
        <end position="120"/>
    </location>
</feature>
<dbReference type="EMBL" id="JAKUCV010006664">
    <property type="protein sequence ID" value="KAJ4826441.1"/>
    <property type="molecule type" value="Genomic_DNA"/>
</dbReference>
<feature type="domain" description="Cation efflux protein transmembrane" evidence="10">
    <location>
        <begin position="742"/>
        <end position="811"/>
    </location>
</feature>
<keyword evidence="12" id="KW-1185">Reference proteome</keyword>